<dbReference type="GO" id="GO:0016776">
    <property type="term" value="F:phosphotransferase activity, phosphate group as acceptor"/>
    <property type="evidence" value="ECO:0007669"/>
    <property type="project" value="TreeGrafter"/>
</dbReference>
<organism evidence="11 13">
    <name type="scientific">Campylobacter helveticus</name>
    <dbReference type="NCBI Taxonomy" id="28898"/>
    <lineage>
        <taxon>Bacteria</taxon>
        <taxon>Pseudomonadati</taxon>
        <taxon>Campylobacterota</taxon>
        <taxon>Epsilonproteobacteria</taxon>
        <taxon>Campylobacterales</taxon>
        <taxon>Campylobacteraceae</taxon>
        <taxon>Campylobacter</taxon>
    </lineage>
</organism>
<feature type="transmembrane region" description="Helical" evidence="8">
    <location>
        <begin position="35"/>
        <end position="59"/>
    </location>
</feature>
<dbReference type="NCBIfam" id="NF028537">
    <property type="entry name" value="P_eth_NH2_trans"/>
    <property type="match status" value="1"/>
</dbReference>
<evidence type="ECO:0000256" key="1">
    <source>
        <dbReference type="ARBA" id="ARBA00004429"/>
    </source>
</evidence>
<dbReference type="PANTHER" id="PTHR30443">
    <property type="entry name" value="INNER MEMBRANE PROTEIN"/>
    <property type="match status" value="1"/>
</dbReference>
<dbReference type="EMBL" id="VDBS01000065">
    <property type="protein sequence ID" value="TNB55866.1"/>
    <property type="molecule type" value="Genomic_DNA"/>
</dbReference>
<evidence type="ECO:0000256" key="8">
    <source>
        <dbReference type="SAM" id="Phobius"/>
    </source>
</evidence>
<dbReference type="GO" id="GO:0009244">
    <property type="term" value="P:lipopolysaccharide core region biosynthetic process"/>
    <property type="evidence" value="ECO:0007669"/>
    <property type="project" value="TreeGrafter"/>
</dbReference>
<dbReference type="Pfam" id="PF00884">
    <property type="entry name" value="Sulfatase"/>
    <property type="match status" value="1"/>
</dbReference>
<evidence type="ECO:0000313" key="12">
    <source>
        <dbReference type="EMBL" id="TXK57161.1"/>
    </source>
</evidence>
<keyword evidence="7 8" id="KW-0472">Membrane</keyword>
<evidence type="ECO:0000313" key="14">
    <source>
        <dbReference type="Proteomes" id="UP000321317"/>
    </source>
</evidence>
<dbReference type="Gene3D" id="3.40.720.10">
    <property type="entry name" value="Alkaline Phosphatase, subunit A"/>
    <property type="match status" value="1"/>
</dbReference>
<evidence type="ECO:0000259" key="10">
    <source>
        <dbReference type="Pfam" id="PF08019"/>
    </source>
</evidence>
<keyword evidence="4 11" id="KW-0808">Transferase</keyword>
<evidence type="ECO:0000256" key="6">
    <source>
        <dbReference type="ARBA" id="ARBA00022989"/>
    </source>
</evidence>
<dbReference type="InterPro" id="IPR058130">
    <property type="entry name" value="PEA_transf_C"/>
</dbReference>
<dbReference type="CDD" id="cd16017">
    <property type="entry name" value="LptA"/>
    <property type="match status" value="1"/>
</dbReference>
<proteinExistence type="predicted"/>
<feature type="domain" description="Phosphoethanolamine transferase N-terminal" evidence="10">
    <location>
        <begin position="48"/>
        <end position="194"/>
    </location>
</feature>
<dbReference type="InterPro" id="IPR012549">
    <property type="entry name" value="EptA-like_N"/>
</dbReference>
<dbReference type="InterPro" id="IPR017850">
    <property type="entry name" value="Alkaline_phosphatase_core_sf"/>
</dbReference>
<dbReference type="GO" id="GO:0005886">
    <property type="term" value="C:plasma membrane"/>
    <property type="evidence" value="ECO:0007669"/>
    <property type="project" value="UniProtKB-SubCell"/>
</dbReference>
<keyword evidence="2" id="KW-1003">Cell membrane</keyword>
<sequence>MLRISWFKFVLLNTIIIVLINFNAFVFIYKNLSQNPFWLTLAFILAYACLVHIILSLVFVRFLSRFLSMLFIIVAMMSAYFMQTYGILIDSDMIHNVFNTDTKEAFDLINLRLMFVVLIVLVAVFFIFKIQIVYPPFKKQLGIKLLNIFVASGIFCITFLPFTKTFVPFFREHNELRMYNTPFYQFYALWRYYKIYLASKPALKILSEGAYRENNATKRNLVLIVGETARAKNYSLGGYSVNQTNPASPHEGVIYFSQIASCGTSTAVSLPCMFSASNRQNFSNQIYEENLLDFLVKTGVKVSWLDNNSGGCQGVCQRLENAKIFNEEYDGFLIEEFKKSLAGLDTANLIVVHLQGSHGPAYYKRYPKEFEKFTPTCDTNELSKCTFEQIANTYDNSILYTDYIVEEIIDELKKMQGYQNTLIYLSDHGESLGENGIYLHSMPYAIAPKTQTHIPLIVWSDDENLKKIAIRYKDIKLSQDNIFSTILGYFEIKTPFYKEEFDFLNPKLKAGN</sequence>
<dbReference type="KEGG" id="chv:CHELV3228_1751"/>
<keyword evidence="14" id="KW-1185">Reference proteome</keyword>
<dbReference type="PANTHER" id="PTHR30443:SF0">
    <property type="entry name" value="PHOSPHOETHANOLAMINE TRANSFERASE EPTA"/>
    <property type="match status" value="1"/>
</dbReference>
<keyword evidence="6 8" id="KW-1133">Transmembrane helix</keyword>
<gene>
    <name evidence="11" type="ORF">FDW42_08425</name>
    <name evidence="12" type="ORF">FVD16_05180</name>
</gene>
<evidence type="ECO:0000256" key="3">
    <source>
        <dbReference type="ARBA" id="ARBA00022519"/>
    </source>
</evidence>
<comment type="subcellular location">
    <subcellularLocation>
        <location evidence="1">Cell inner membrane</location>
        <topology evidence="1">Multi-pass membrane protein</topology>
    </subcellularLocation>
</comment>
<feature type="transmembrane region" description="Helical" evidence="8">
    <location>
        <begin position="9"/>
        <end position="29"/>
    </location>
</feature>
<evidence type="ECO:0000259" key="9">
    <source>
        <dbReference type="Pfam" id="PF00884"/>
    </source>
</evidence>
<feature type="transmembrane region" description="Helical" evidence="8">
    <location>
        <begin position="141"/>
        <end position="162"/>
    </location>
</feature>
<reference evidence="12 14" key="2">
    <citation type="submission" date="2019-08" db="EMBL/GenBank/DDBJ databases">
        <title>Rapid identification of Enteric Bacteria from Whole Genome Sequences (WGS) using Average Nucleotide Identity (ANI).</title>
        <authorList>
            <person name="Lane C."/>
        </authorList>
    </citation>
    <scope>NUCLEOTIDE SEQUENCE [LARGE SCALE GENOMIC DNA]</scope>
    <source>
        <strain evidence="12 14">D4984</strain>
    </source>
</reference>
<dbReference type="GeneID" id="52037660"/>
<evidence type="ECO:0000256" key="2">
    <source>
        <dbReference type="ARBA" id="ARBA00022475"/>
    </source>
</evidence>
<dbReference type="AlphaFoldDB" id="A0AAX2UH52"/>
<feature type="transmembrane region" description="Helical" evidence="8">
    <location>
        <begin position="109"/>
        <end position="129"/>
    </location>
</feature>
<comment type="caution">
    <text evidence="11">The sequence shown here is derived from an EMBL/GenBank/DDBJ whole genome shotgun (WGS) entry which is preliminary data.</text>
</comment>
<dbReference type="Proteomes" id="UP000321317">
    <property type="component" value="Unassembled WGS sequence"/>
</dbReference>
<dbReference type="EMBL" id="VRMA01000043">
    <property type="protein sequence ID" value="TXK57161.1"/>
    <property type="molecule type" value="Genomic_DNA"/>
</dbReference>
<dbReference type="InterPro" id="IPR000917">
    <property type="entry name" value="Sulfatase_N"/>
</dbReference>
<dbReference type="Proteomes" id="UP000306813">
    <property type="component" value="Unassembled WGS sequence"/>
</dbReference>
<accession>A0AAX2UH52</accession>
<evidence type="ECO:0000256" key="4">
    <source>
        <dbReference type="ARBA" id="ARBA00022679"/>
    </source>
</evidence>
<protein>
    <submittedName>
        <fullName evidence="11">Phosphoethanolamine--lipid A transferase</fullName>
    </submittedName>
</protein>
<dbReference type="RefSeq" id="WP_082200647.1">
    <property type="nucleotide sequence ID" value="NZ_CP020478.1"/>
</dbReference>
<keyword evidence="3" id="KW-0997">Cell inner membrane</keyword>
<evidence type="ECO:0000256" key="5">
    <source>
        <dbReference type="ARBA" id="ARBA00022692"/>
    </source>
</evidence>
<dbReference type="SUPFAM" id="SSF53649">
    <property type="entry name" value="Alkaline phosphatase-like"/>
    <property type="match status" value="1"/>
</dbReference>
<dbReference type="InterPro" id="IPR040423">
    <property type="entry name" value="PEA_transferase"/>
</dbReference>
<dbReference type="Pfam" id="PF08019">
    <property type="entry name" value="EptA_B_N"/>
    <property type="match status" value="1"/>
</dbReference>
<keyword evidence="5 8" id="KW-0812">Transmembrane</keyword>
<feature type="transmembrane region" description="Helical" evidence="8">
    <location>
        <begin position="66"/>
        <end position="89"/>
    </location>
</feature>
<evidence type="ECO:0000313" key="13">
    <source>
        <dbReference type="Proteomes" id="UP000306813"/>
    </source>
</evidence>
<reference evidence="11 13" key="1">
    <citation type="submission" date="2019-05" db="EMBL/GenBank/DDBJ databases">
        <title>Draft genomes of eight strains of Campylobacter helveticus isolated from cats and a dog in New Zealand.</title>
        <authorList>
            <person name="Bojanic K."/>
            <person name="Midwinter A.C."/>
            <person name="Biggs P.J."/>
            <person name="Acke E."/>
            <person name="Cornelius A.J."/>
            <person name="Marshall J.C."/>
        </authorList>
    </citation>
    <scope>NUCLEOTIDE SEQUENCE [LARGE SCALE GENOMIC DNA]</scope>
    <source>
        <strain evidence="11 13">ACP123b</strain>
    </source>
</reference>
<name>A0AAX2UH52_9BACT</name>
<feature type="domain" description="Sulfatase N-terminal" evidence="9">
    <location>
        <begin position="219"/>
        <end position="491"/>
    </location>
</feature>
<evidence type="ECO:0000256" key="7">
    <source>
        <dbReference type="ARBA" id="ARBA00023136"/>
    </source>
</evidence>
<evidence type="ECO:0000313" key="11">
    <source>
        <dbReference type="EMBL" id="TNB55866.1"/>
    </source>
</evidence>